<dbReference type="InterPro" id="IPR005122">
    <property type="entry name" value="Uracil-DNA_glycosylase-like"/>
</dbReference>
<dbReference type="Gene3D" id="3.40.470.10">
    <property type="entry name" value="Uracil-DNA glycosylase-like domain"/>
    <property type="match status" value="1"/>
</dbReference>
<organism evidence="2 3">
    <name type="scientific">Comamonas odontotermitis</name>
    <dbReference type="NCBI Taxonomy" id="379895"/>
    <lineage>
        <taxon>Bacteria</taxon>
        <taxon>Pseudomonadati</taxon>
        <taxon>Pseudomonadota</taxon>
        <taxon>Betaproteobacteria</taxon>
        <taxon>Burkholderiales</taxon>
        <taxon>Comamonadaceae</taxon>
        <taxon>Comamonas</taxon>
    </lineage>
</organism>
<dbReference type="PANTHER" id="PTHR42160">
    <property type="entry name" value="URACIL-DNA GLYCOSYLASE SUPERFAMILY PROTEIN"/>
    <property type="match status" value="1"/>
</dbReference>
<comment type="caution">
    <text evidence="2">The sequence shown here is derived from an EMBL/GenBank/DDBJ whole genome shotgun (WGS) entry which is preliminary data.</text>
</comment>
<dbReference type="Pfam" id="PF03167">
    <property type="entry name" value="UDG"/>
    <property type="match status" value="1"/>
</dbReference>
<proteinExistence type="predicted"/>
<dbReference type="SMART" id="SM00987">
    <property type="entry name" value="UreE_C"/>
    <property type="match status" value="1"/>
</dbReference>
<dbReference type="CDD" id="cd10033">
    <property type="entry name" value="UDG_like"/>
    <property type="match status" value="1"/>
</dbReference>
<accession>A0ABR6RKQ2</accession>
<evidence type="ECO:0000313" key="2">
    <source>
        <dbReference type="EMBL" id="MBB6579764.1"/>
    </source>
</evidence>
<reference evidence="2 3" key="1">
    <citation type="submission" date="2020-08" db="EMBL/GenBank/DDBJ databases">
        <title>Functional genomics of gut bacteria from endangered species of beetles.</title>
        <authorList>
            <person name="Carlos-Shanley C."/>
        </authorList>
    </citation>
    <scope>NUCLEOTIDE SEQUENCE [LARGE SCALE GENOMIC DNA]</scope>
    <source>
        <strain evidence="2 3">S00124</strain>
    </source>
</reference>
<protein>
    <submittedName>
        <fullName evidence="2">Uracil-DNA glycosylase</fullName>
    </submittedName>
</protein>
<dbReference type="SUPFAM" id="SSF52141">
    <property type="entry name" value="Uracil-DNA glycosylase-like"/>
    <property type="match status" value="1"/>
</dbReference>
<sequence>MKHMQPGTPPPIGPTEEMVRLTALAKEIRQCRICIEHPDKGRALCHAPRPVFQLSASARICIAGQAPGIRAHESGIPFSDPSGVRLRQWLDIGEDIFYDARRIAILPMGFCFPGFDAHGGDLPPRPECARTWHAQLMAHLPHLQLLLLVGGHAQRWHLRRLHAAKELTRLGVNDTVMHWRSIYDSPAFTPRCIPLPHPSWRNSGWLNRNPWFESELLPELRQAVRALL</sequence>
<dbReference type="SMART" id="SM00986">
    <property type="entry name" value="UDG"/>
    <property type="match status" value="1"/>
</dbReference>
<dbReference type="InterPro" id="IPR047124">
    <property type="entry name" value="HI_0220.2"/>
</dbReference>
<dbReference type="Proteomes" id="UP000562492">
    <property type="component" value="Unassembled WGS sequence"/>
</dbReference>
<evidence type="ECO:0000259" key="1">
    <source>
        <dbReference type="SMART" id="SM00986"/>
    </source>
</evidence>
<name>A0ABR6RKQ2_9BURK</name>
<dbReference type="InterPro" id="IPR036895">
    <property type="entry name" value="Uracil-DNA_glycosylase-like_sf"/>
</dbReference>
<evidence type="ECO:0000313" key="3">
    <source>
        <dbReference type="Proteomes" id="UP000562492"/>
    </source>
</evidence>
<keyword evidence="3" id="KW-1185">Reference proteome</keyword>
<feature type="domain" description="Uracil-DNA glycosylase-like" evidence="1">
    <location>
        <begin position="51"/>
        <end position="221"/>
    </location>
</feature>
<gene>
    <name evidence="2" type="ORF">HNP33_003880</name>
</gene>
<dbReference type="PANTHER" id="PTHR42160:SF1">
    <property type="entry name" value="URACIL-DNA GLYCOSYLASE SUPERFAMILY PROTEIN"/>
    <property type="match status" value="1"/>
</dbReference>
<dbReference type="EMBL" id="JACHKZ010000038">
    <property type="protein sequence ID" value="MBB6579764.1"/>
    <property type="molecule type" value="Genomic_DNA"/>
</dbReference>